<name>A0ABS0X957_9ACTN</name>
<reference evidence="2 3" key="1">
    <citation type="submission" date="2020-12" db="EMBL/GenBank/DDBJ databases">
        <title>Streptomyces typhae sp. nov., a novel endophytic actinomycete isolated from the root of cattail pollen (Typha angustifolia L.).</title>
        <authorList>
            <person name="Peng C."/>
            <person name="Liu C."/>
        </authorList>
    </citation>
    <scope>NUCLEOTIDE SEQUENCE [LARGE SCALE GENOMIC DNA]</scope>
    <source>
        <strain evidence="2 3">JCM 4753</strain>
    </source>
</reference>
<protein>
    <submittedName>
        <fullName evidence="2">Helix-turn-helix domain-containing protein</fullName>
    </submittedName>
</protein>
<feature type="domain" description="HTH cro/C1-type" evidence="1">
    <location>
        <begin position="14"/>
        <end position="74"/>
    </location>
</feature>
<accession>A0ABS0X957</accession>
<dbReference type="SUPFAM" id="SSF47413">
    <property type="entry name" value="lambda repressor-like DNA-binding domains"/>
    <property type="match status" value="1"/>
</dbReference>
<gene>
    <name evidence="2" type="ORF">JGB26_21900</name>
</gene>
<evidence type="ECO:0000313" key="3">
    <source>
        <dbReference type="Proteomes" id="UP000634780"/>
    </source>
</evidence>
<proteinExistence type="predicted"/>
<comment type="caution">
    <text evidence="2">The sequence shown here is derived from an EMBL/GenBank/DDBJ whole genome shotgun (WGS) entry which is preliminary data.</text>
</comment>
<sequence length="416" mass="45142">MDSDERRRHLGVYLAGLRRAAGKSQRQLAALLCDVSGTQSVTRTEVSRWERGKRVPDVWLPWLAQLLGVPVREMERAAAYARGDVWASLPGPSASLSALLPEGDPLRPTDVTGRRIGAEEVAGLASRVHALRLADDVLAGGDLINPAFRELGSALALYRESSFTEDTGRGLLVQIGELGQIAGWIAADAGRLGDAERAYRIGLDTARQAGDMPLVGNLAGSLAYQWSNNGREQDGLGLAEAALHEAGDAAPPAARALFCDRVAWAHTRIGTPQHAQAAMRALGQAHEAFGAETNAETPAWAYWVSREELEIMDARVFTELHRPLRAVPLLTHVLDRYDTTHGRELALYRSWLAVALADANEPEQAAAEAQRVIALSCDLSSDRTTKRARVVLARLQEHAAVPEVQHVLSNYGHLLR</sequence>
<evidence type="ECO:0000313" key="2">
    <source>
        <dbReference type="EMBL" id="MBJ3809740.1"/>
    </source>
</evidence>
<dbReference type="Pfam" id="PF13560">
    <property type="entry name" value="HTH_31"/>
    <property type="match status" value="1"/>
</dbReference>
<organism evidence="2 3">
    <name type="scientific">Streptomyces flavofungini</name>
    <dbReference type="NCBI Taxonomy" id="68200"/>
    <lineage>
        <taxon>Bacteria</taxon>
        <taxon>Bacillati</taxon>
        <taxon>Actinomycetota</taxon>
        <taxon>Actinomycetes</taxon>
        <taxon>Kitasatosporales</taxon>
        <taxon>Streptomycetaceae</taxon>
        <taxon>Streptomyces</taxon>
    </lineage>
</organism>
<dbReference type="InterPro" id="IPR001387">
    <property type="entry name" value="Cro/C1-type_HTH"/>
</dbReference>
<dbReference type="Proteomes" id="UP000634780">
    <property type="component" value="Unassembled WGS sequence"/>
</dbReference>
<dbReference type="PROSITE" id="PS50943">
    <property type="entry name" value="HTH_CROC1"/>
    <property type="match status" value="1"/>
</dbReference>
<dbReference type="Gene3D" id="1.10.260.40">
    <property type="entry name" value="lambda repressor-like DNA-binding domains"/>
    <property type="match status" value="1"/>
</dbReference>
<dbReference type="EMBL" id="JAEKOZ010000013">
    <property type="protein sequence ID" value="MBJ3809740.1"/>
    <property type="molecule type" value="Genomic_DNA"/>
</dbReference>
<evidence type="ECO:0000259" key="1">
    <source>
        <dbReference type="PROSITE" id="PS50943"/>
    </source>
</evidence>
<dbReference type="RefSeq" id="WP_190119203.1">
    <property type="nucleotide sequence ID" value="NZ_BMVR01000014.1"/>
</dbReference>
<keyword evidence="3" id="KW-1185">Reference proteome</keyword>
<dbReference type="InterPro" id="IPR010982">
    <property type="entry name" value="Lambda_DNA-bd_dom_sf"/>
</dbReference>
<dbReference type="CDD" id="cd00093">
    <property type="entry name" value="HTH_XRE"/>
    <property type="match status" value="1"/>
</dbReference>